<feature type="signal peptide" evidence="1">
    <location>
        <begin position="1"/>
        <end position="28"/>
    </location>
</feature>
<name>A0ABV0YSL4_9TELE</name>
<feature type="chain" id="PRO_5046592653" description="Secreted protein" evidence="1">
    <location>
        <begin position="29"/>
        <end position="182"/>
    </location>
</feature>
<comment type="caution">
    <text evidence="2">The sequence shown here is derived from an EMBL/GenBank/DDBJ whole genome shotgun (WGS) entry which is preliminary data.</text>
</comment>
<organism evidence="2 3">
    <name type="scientific">Ameca splendens</name>
    <dbReference type="NCBI Taxonomy" id="208324"/>
    <lineage>
        <taxon>Eukaryota</taxon>
        <taxon>Metazoa</taxon>
        <taxon>Chordata</taxon>
        <taxon>Craniata</taxon>
        <taxon>Vertebrata</taxon>
        <taxon>Euteleostomi</taxon>
        <taxon>Actinopterygii</taxon>
        <taxon>Neopterygii</taxon>
        <taxon>Teleostei</taxon>
        <taxon>Neoteleostei</taxon>
        <taxon>Acanthomorphata</taxon>
        <taxon>Ovalentaria</taxon>
        <taxon>Atherinomorphae</taxon>
        <taxon>Cyprinodontiformes</taxon>
        <taxon>Goodeidae</taxon>
        <taxon>Ameca</taxon>
    </lineage>
</organism>
<reference evidence="2 3" key="1">
    <citation type="submission" date="2021-06" db="EMBL/GenBank/DDBJ databases">
        <authorList>
            <person name="Palmer J.M."/>
        </authorList>
    </citation>
    <scope>NUCLEOTIDE SEQUENCE [LARGE SCALE GENOMIC DNA]</scope>
    <source>
        <strain evidence="2 3">AS_MEX2019</strain>
        <tissue evidence="2">Muscle</tissue>
    </source>
</reference>
<sequence length="182" mass="20057">MRNVSASAVPSCLGCCRFWLLWAGSKLGSQVAQDLLWLPVGSLSSFPSWWVGRGPWWLSFVQGWGRGSGVGRVVNGFGLCPAAHWEVWRLGVPARDCMDPEVNKVVCSNNIFGSSSERIDQRATNCCCWRNIQKHRPLGGRDRSSAQTAGYQLGNPDQIRTYRSSTTSCLLLPGRLLLVTLS</sequence>
<evidence type="ECO:0000313" key="3">
    <source>
        <dbReference type="Proteomes" id="UP001469553"/>
    </source>
</evidence>
<evidence type="ECO:0000313" key="2">
    <source>
        <dbReference type="EMBL" id="MEQ2296431.1"/>
    </source>
</evidence>
<proteinExistence type="predicted"/>
<evidence type="ECO:0008006" key="4">
    <source>
        <dbReference type="Google" id="ProtNLM"/>
    </source>
</evidence>
<keyword evidence="1" id="KW-0732">Signal</keyword>
<dbReference type="EMBL" id="JAHRIP010040011">
    <property type="protein sequence ID" value="MEQ2296431.1"/>
    <property type="molecule type" value="Genomic_DNA"/>
</dbReference>
<protein>
    <recommendedName>
        <fullName evidence="4">Secreted protein</fullName>
    </recommendedName>
</protein>
<gene>
    <name evidence="2" type="ORF">AMECASPLE_024798</name>
</gene>
<evidence type="ECO:0000256" key="1">
    <source>
        <dbReference type="SAM" id="SignalP"/>
    </source>
</evidence>
<dbReference type="Proteomes" id="UP001469553">
    <property type="component" value="Unassembled WGS sequence"/>
</dbReference>
<keyword evidence="3" id="KW-1185">Reference proteome</keyword>
<accession>A0ABV0YSL4</accession>